<comment type="caution">
    <text evidence="3">The sequence shown here is derived from an EMBL/GenBank/DDBJ whole genome shotgun (WGS) entry which is preliminary data.</text>
</comment>
<dbReference type="Proteomes" id="UP000239156">
    <property type="component" value="Unassembled WGS sequence"/>
</dbReference>
<keyword evidence="4" id="KW-1185">Reference proteome</keyword>
<keyword evidence="2" id="KW-0812">Transmembrane</keyword>
<proteinExistence type="predicted"/>
<dbReference type="AlphaFoldDB" id="A0A2S4VA05"/>
<feature type="non-terminal residue" evidence="3">
    <location>
        <position position="74"/>
    </location>
</feature>
<reference evidence="3" key="1">
    <citation type="submission" date="2017-12" db="EMBL/GenBank/DDBJ databases">
        <title>Gene loss provides genomic basis for host adaptation in cereal stripe rust fungi.</title>
        <authorList>
            <person name="Xia C."/>
        </authorList>
    </citation>
    <scope>NUCLEOTIDE SEQUENCE [LARGE SCALE GENOMIC DNA]</scope>
    <source>
        <strain evidence="3">93-210</strain>
    </source>
</reference>
<evidence type="ECO:0000313" key="4">
    <source>
        <dbReference type="Proteomes" id="UP000239156"/>
    </source>
</evidence>
<evidence type="ECO:0000256" key="2">
    <source>
        <dbReference type="SAM" id="Phobius"/>
    </source>
</evidence>
<protein>
    <submittedName>
        <fullName evidence="3">Uncharacterized protein</fullName>
    </submittedName>
</protein>
<gene>
    <name evidence="3" type="ORF">PSTT_09033</name>
</gene>
<feature type="transmembrane region" description="Helical" evidence="2">
    <location>
        <begin position="21"/>
        <end position="41"/>
    </location>
</feature>
<dbReference type="EMBL" id="PKSL01000087">
    <property type="protein sequence ID" value="POW06356.1"/>
    <property type="molecule type" value="Genomic_DNA"/>
</dbReference>
<keyword evidence="2" id="KW-1133">Transmembrane helix</keyword>
<feature type="region of interest" description="Disordered" evidence="1">
    <location>
        <begin position="43"/>
        <end position="74"/>
    </location>
</feature>
<feature type="non-terminal residue" evidence="3">
    <location>
        <position position="1"/>
    </location>
</feature>
<name>A0A2S4VA05_9BASI</name>
<dbReference type="VEuPathDB" id="FungiDB:PSTT_09033"/>
<evidence type="ECO:0000256" key="1">
    <source>
        <dbReference type="SAM" id="MobiDB-lite"/>
    </source>
</evidence>
<organism evidence="3 4">
    <name type="scientific">Puccinia striiformis</name>
    <dbReference type="NCBI Taxonomy" id="27350"/>
    <lineage>
        <taxon>Eukaryota</taxon>
        <taxon>Fungi</taxon>
        <taxon>Dikarya</taxon>
        <taxon>Basidiomycota</taxon>
        <taxon>Pucciniomycotina</taxon>
        <taxon>Pucciniomycetes</taxon>
        <taxon>Pucciniales</taxon>
        <taxon>Pucciniaceae</taxon>
        <taxon>Puccinia</taxon>
    </lineage>
</organism>
<accession>A0A2S4VA05</accession>
<keyword evidence="2" id="KW-0472">Membrane</keyword>
<sequence length="74" mass="7872">LTLNHHHQPHHPENLTHSPELNMKITIFLAALSVASGVLAASSKTGAKAAKEESTNMTRAYDDSAAPEAKRAGK</sequence>
<evidence type="ECO:0000313" key="3">
    <source>
        <dbReference type="EMBL" id="POW06356.1"/>
    </source>
</evidence>